<reference evidence="1 2" key="1">
    <citation type="submission" date="2018-08" db="EMBL/GenBank/DDBJ databases">
        <title>Bacillus jemisoniae sp. nov., Bacillus chryseoplanitiae sp. nov., Bacillus resnikiae sp. nov., and Bacillus frankliniae sp. nov., isolated from Viking spacecraft and associated surfaces.</title>
        <authorList>
            <person name="Seuylemezian A."/>
            <person name="Vaishampayan P."/>
        </authorList>
    </citation>
    <scope>NUCLEOTIDE SEQUENCE [LARGE SCALE GENOMIC DNA]</scope>
    <source>
        <strain evidence="1 2">MA001</strain>
    </source>
</reference>
<proteinExistence type="predicted"/>
<protein>
    <submittedName>
        <fullName evidence="1">DUF2524 family protein</fullName>
    </submittedName>
</protein>
<dbReference type="AlphaFoldDB" id="A0A398BCI9"/>
<accession>A0A398BCI9</accession>
<dbReference type="InterPro" id="IPR019668">
    <property type="entry name" value="Uncharacterised_YtzC"/>
</dbReference>
<dbReference type="Pfam" id="PF10732">
    <property type="entry name" value="DUF2524"/>
    <property type="match status" value="1"/>
</dbReference>
<evidence type="ECO:0000313" key="1">
    <source>
        <dbReference type="EMBL" id="RID86538.1"/>
    </source>
</evidence>
<comment type="caution">
    <text evidence="1">The sequence shown here is derived from an EMBL/GenBank/DDBJ whole genome shotgun (WGS) entry which is preliminary data.</text>
</comment>
<dbReference type="EMBL" id="QWVS01000015">
    <property type="protein sequence ID" value="RID86538.1"/>
    <property type="molecule type" value="Genomic_DNA"/>
</dbReference>
<sequence length="100" mass="12063">MIRHQMNAKERIRMGTRQSIDHFLEQCEGALRFAGFEYTEASRQEHWDDETYQSAQSYLEEAMRQMEPIYASANPEQKERLQRMKGQLDLMRHDMITLRH</sequence>
<gene>
    <name evidence="1" type="ORF">D1953_09420</name>
</gene>
<keyword evidence="2" id="KW-1185">Reference proteome</keyword>
<dbReference type="Proteomes" id="UP000266016">
    <property type="component" value="Unassembled WGS sequence"/>
</dbReference>
<evidence type="ECO:0000313" key="2">
    <source>
        <dbReference type="Proteomes" id="UP000266016"/>
    </source>
</evidence>
<name>A0A398BCI9_9BACI</name>
<organism evidence="1 2">
    <name type="scientific">Peribacillus asahii</name>
    <dbReference type="NCBI Taxonomy" id="228899"/>
    <lineage>
        <taxon>Bacteria</taxon>
        <taxon>Bacillati</taxon>
        <taxon>Bacillota</taxon>
        <taxon>Bacilli</taxon>
        <taxon>Bacillales</taxon>
        <taxon>Bacillaceae</taxon>
        <taxon>Peribacillus</taxon>
    </lineage>
</organism>